<dbReference type="AlphaFoldDB" id="A5VHS0"/>
<sequence>MLMEQSISENLDSKVVKVPIVPKVTQHLAVVRRKNVEHTSEQEELWQALKESFEK</sequence>
<evidence type="ECO:0000313" key="2">
    <source>
        <dbReference type="Proteomes" id="UP000001991"/>
    </source>
</evidence>
<dbReference type="KEGG" id="lre:Lreu_0122"/>
<keyword evidence="2" id="KW-1185">Reference proteome</keyword>
<reference evidence="2" key="1">
    <citation type="journal article" date="2011" name="PLoS Genet.">
        <title>The evolution of host specialization in the vertebrate gut symbiont Lactobacillus reuteri.</title>
        <authorList>
            <person name="Frese S.A."/>
            <person name="Benson A.K."/>
            <person name="Tannock G.W."/>
            <person name="Loach D.M."/>
            <person name="Kim J."/>
            <person name="Zhang M."/>
            <person name="Oh P.L."/>
            <person name="Heng N.C."/>
            <person name="Patil P.B."/>
            <person name="Juge N."/>
            <person name="Mackenzie D.A."/>
            <person name="Pearson B.M."/>
            <person name="Lapidus A."/>
            <person name="Dalin E."/>
            <person name="Tice H."/>
            <person name="Goltsman E."/>
            <person name="Land M."/>
            <person name="Hauser L."/>
            <person name="Ivanova N."/>
            <person name="Kyrpides N.C."/>
            <person name="Walter J."/>
        </authorList>
    </citation>
    <scope>NUCLEOTIDE SEQUENCE [LARGE SCALE GENOMIC DNA]</scope>
    <source>
        <strain evidence="2">DSM 20016</strain>
    </source>
</reference>
<dbReference type="Proteomes" id="UP000001991">
    <property type="component" value="Chromosome"/>
</dbReference>
<name>A5VHS0_LIMRD</name>
<dbReference type="STRING" id="557436.Lreu_0122"/>
<accession>A5VHS0</accession>
<gene>
    <name evidence="1" type="ordered locus">Lreu_0122</name>
</gene>
<evidence type="ECO:0000313" key="1">
    <source>
        <dbReference type="EMBL" id="ABQ82394.1"/>
    </source>
</evidence>
<dbReference type="HOGENOM" id="CLU_3062885_0_0_9"/>
<dbReference type="EMBL" id="CP000705">
    <property type="protein sequence ID" value="ABQ82394.1"/>
    <property type="molecule type" value="Genomic_DNA"/>
</dbReference>
<organism evidence="1 2">
    <name type="scientific">Limosilactobacillus reuteri (strain DSM 20016)</name>
    <name type="common">Lactobacillus reuteri</name>
    <dbReference type="NCBI Taxonomy" id="557436"/>
    <lineage>
        <taxon>Bacteria</taxon>
        <taxon>Bacillati</taxon>
        <taxon>Bacillota</taxon>
        <taxon>Bacilli</taxon>
        <taxon>Lactobacillales</taxon>
        <taxon>Lactobacillaceae</taxon>
        <taxon>Limosilactobacillus</taxon>
    </lineage>
</organism>
<protein>
    <submittedName>
        <fullName evidence="1">Uncharacterized protein</fullName>
    </submittedName>
</protein>
<proteinExistence type="predicted"/>